<organism evidence="1 2">
    <name type="scientific">Ktedonobacter robiniae</name>
    <dbReference type="NCBI Taxonomy" id="2778365"/>
    <lineage>
        <taxon>Bacteria</taxon>
        <taxon>Bacillati</taxon>
        <taxon>Chloroflexota</taxon>
        <taxon>Ktedonobacteria</taxon>
        <taxon>Ktedonobacterales</taxon>
        <taxon>Ktedonobacteraceae</taxon>
        <taxon>Ktedonobacter</taxon>
    </lineage>
</organism>
<evidence type="ECO:0000313" key="1">
    <source>
        <dbReference type="EMBL" id="GHO59589.1"/>
    </source>
</evidence>
<keyword evidence="2" id="KW-1185">Reference proteome</keyword>
<evidence type="ECO:0000313" key="2">
    <source>
        <dbReference type="Proteomes" id="UP000654345"/>
    </source>
</evidence>
<dbReference type="EMBL" id="BNJG01000003">
    <property type="protein sequence ID" value="GHO59589.1"/>
    <property type="molecule type" value="Genomic_DNA"/>
</dbReference>
<gene>
    <name evidence="1" type="ORF">KSB_80640</name>
</gene>
<name>A0ABQ3V3X6_9CHLR</name>
<dbReference type="Proteomes" id="UP000654345">
    <property type="component" value="Unassembled WGS sequence"/>
</dbReference>
<reference evidence="1 2" key="1">
    <citation type="journal article" date="2021" name="Int. J. Syst. Evol. Microbiol.">
        <title>Reticulibacter mediterranei gen. nov., sp. nov., within the new family Reticulibacteraceae fam. nov., and Ktedonospora formicarum gen. nov., sp. nov., Ktedonobacter robiniae sp. nov., Dictyobacter formicarum sp. nov. and Dictyobacter arantiisoli sp. nov., belonging to the class Ktedonobacteria.</title>
        <authorList>
            <person name="Yabe S."/>
            <person name="Zheng Y."/>
            <person name="Wang C.M."/>
            <person name="Sakai Y."/>
            <person name="Abe K."/>
            <person name="Yokota A."/>
            <person name="Donadio S."/>
            <person name="Cavaletti L."/>
            <person name="Monciardini P."/>
        </authorList>
    </citation>
    <scope>NUCLEOTIDE SEQUENCE [LARGE SCALE GENOMIC DNA]</scope>
    <source>
        <strain evidence="1 2">SOSP1-30</strain>
    </source>
</reference>
<comment type="caution">
    <text evidence="1">The sequence shown here is derived from an EMBL/GenBank/DDBJ whole genome shotgun (WGS) entry which is preliminary data.</text>
</comment>
<accession>A0ABQ3V3X6</accession>
<proteinExistence type="predicted"/>
<sequence length="70" mass="7712">MTNASITSYDIYVDFIDQQYHIKGQGRVAFLPIGVTAKILFRNLPIRGHGNVTGMPRASPFGDKRAQGFG</sequence>
<protein>
    <submittedName>
        <fullName evidence="1">Uncharacterized protein</fullName>
    </submittedName>
</protein>